<dbReference type="PANTHER" id="PTHR42809">
    <property type="entry name" value="FLAVODOXIN 2"/>
    <property type="match status" value="1"/>
</dbReference>
<evidence type="ECO:0000256" key="5">
    <source>
        <dbReference type="ARBA" id="ARBA00022630"/>
    </source>
</evidence>
<protein>
    <submittedName>
        <fullName evidence="9">Flavodoxin</fullName>
    </submittedName>
</protein>
<proteinExistence type="inferred from homology"/>
<evidence type="ECO:0000256" key="4">
    <source>
        <dbReference type="ARBA" id="ARBA00022448"/>
    </source>
</evidence>
<dbReference type="Gene3D" id="3.40.50.360">
    <property type="match status" value="1"/>
</dbReference>
<dbReference type="EMBL" id="CCXS01000001">
    <property type="protein sequence ID" value="CEG21353.1"/>
    <property type="molecule type" value="Genomic_DNA"/>
</dbReference>
<comment type="function">
    <text evidence="2">Low-potential electron donor to a number of redox enzymes.</text>
</comment>
<dbReference type="GO" id="GO:0010181">
    <property type="term" value="F:FMN binding"/>
    <property type="evidence" value="ECO:0007669"/>
    <property type="project" value="InterPro"/>
</dbReference>
<reference evidence="9 10" key="1">
    <citation type="submission" date="2014-09" db="EMBL/GenBank/DDBJ databases">
        <authorList>
            <person name="Urmite Genomes Urmite Genomes"/>
        </authorList>
    </citation>
    <scope>NUCLEOTIDE SEQUENCE [LARGE SCALE GENOMIC DNA]</scope>
    <source>
        <strain evidence="9 10">ES2</strain>
    </source>
</reference>
<evidence type="ECO:0000313" key="9">
    <source>
        <dbReference type="EMBL" id="CEG21353.1"/>
    </source>
</evidence>
<dbReference type="InterPro" id="IPR050619">
    <property type="entry name" value="Flavodoxin"/>
</dbReference>
<dbReference type="AlphaFoldDB" id="A0A098EGE4"/>
<evidence type="ECO:0000256" key="6">
    <source>
        <dbReference type="ARBA" id="ARBA00022643"/>
    </source>
</evidence>
<name>A0A098EGE4_9BACL</name>
<dbReference type="PANTHER" id="PTHR42809:SF1">
    <property type="entry name" value="FLAVODOXIN 1"/>
    <property type="match status" value="1"/>
</dbReference>
<feature type="domain" description="Flavodoxin-like" evidence="8">
    <location>
        <begin position="10"/>
        <end position="147"/>
    </location>
</feature>
<dbReference type="OrthoDB" id="9790745at2"/>
<dbReference type="STRING" id="1499687.BN1080_00262"/>
<keyword evidence="5" id="KW-0285">Flavoprotein</keyword>
<dbReference type="InterPro" id="IPR008254">
    <property type="entry name" value="Flavodoxin/NO_synth"/>
</dbReference>
<accession>A0A098EGE4</accession>
<comment type="cofactor">
    <cofactor evidence="1">
        <name>FMN</name>
        <dbReference type="ChEBI" id="CHEBI:58210"/>
    </cofactor>
</comment>
<keyword evidence="7" id="KW-0249">Electron transport</keyword>
<dbReference type="InterPro" id="IPR001094">
    <property type="entry name" value="Flavdoxin-like"/>
</dbReference>
<dbReference type="Pfam" id="PF00258">
    <property type="entry name" value="Flavodoxin_1"/>
    <property type="match status" value="1"/>
</dbReference>
<keyword evidence="6" id="KW-0288">FMN</keyword>
<keyword evidence="10" id="KW-1185">Reference proteome</keyword>
<evidence type="ECO:0000256" key="2">
    <source>
        <dbReference type="ARBA" id="ARBA00003297"/>
    </source>
</evidence>
<evidence type="ECO:0000256" key="7">
    <source>
        <dbReference type="ARBA" id="ARBA00022982"/>
    </source>
</evidence>
<evidence type="ECO:0000256" key="1">
    <source>
        <dbReference type="ARBA" id="ARBA00001917"/>
    </source>
</evidence>
<dbReference type="PROSITE" id="PS50902">
    <property type="entry name" value="FLAVODOXIN_LIKE"/>
    <property type="match status" value="1"/>
</dbReference>
<organism evidence="9 10">
    <name type="scientific">Planococcus massiliensis</name>
    <dbReference type="NCBI Taxonomy" id="1499687"/>
    <lineage>
        <taxon>Bacteria</taxon>
        <taxon>Bacillati</taxon>
        <taxon>Bacillota</taxon>
        <taxon>Bacilli</taxon>
        <taxon>Bacillales</taxon>
        <taxon>Caryophanaceae</taxon>
        <taxon>Planococcus</taxon>
    </lineage>
</organism>
<evidence type="ECO:0000313" key="10">
    <source>
        <dbReference type="Proteomes" id="UP000043699"/>
    </source>
</evidence>
<evidence type="ECO:0000259" key="8">
    <source>
        <dbReference type="PROSITE" id="PS50902"/>
    </source>
</evidence>
<dbReference type="RefSeq" id="WP_052649794.1">
    <property type="nucleotide sequence ID" value="NZ_CCXS01000001.1"/>
</dbReference>
<gene>
    <name evidence="9" type="ORF">BN1080_00262</name>
</gene>
<dbReference type="GO" id="GO:0016651">
    <property type="term" value="F:oxidoreductase activity, acting on NAD(P)H"/>
    <property type="evidence" value="ECO:0007669"/>
    <property type="project" value="UniProtKB-ARBA"/>
</dbReference>
<comment type="similarity">
    <text evidence="3">Belongs to the flavodoxin family.</text>
</comment>
<dbReference type="InterPro" id="IPR029039">
    <property type="entry name" value="Flavoprotein-like_sf"/>
</dbReference>
<sequence>MDSTNYKPKIAVVYASVTGNTKAVAEMIGEVFQAKELELELWPAKDFVLTELSRFDIVLVGTYTWGNGEVPKELYSLFDALENQERKNLVTAVFGTGDSFFAEFCGAVNRFRDMLFVHTTLAATLKIELQPQKIDKIRCEKFIESALKKHIELKTGNT</sequence>
<keyword evidence="4" id="KW-0813">Transport</keyword>
<dbReference type="SUPFAM" id="SSF52218">
    <property type="entry name" value="Flavoproteins"/>
    <property type="match status" value="1"/>
</dbReference>
<dbReference type="Proteomes" id="UP000043699">
    <property type="component" value="Unassembled WGS sequence"/>
</dbReference>
<evidence type="ECO:0000256" key="3">
    <source>
        <dbReference type="ARBA" id="ARBA00005267"/>
    </source>
</evidence>
<dbReference type="PRINTS" id="PR00369">
    <property type="entry name" value="FLAVODOXIN"/>
</dbReference>